<dbReference type="PANTHER" id="PTHR12452">
    <property type="entry name" value="42-9-9 PROTEIN-RELATED"/>
    <property type="match status" value="1"/>
</dbReference>
<evidence type="ECO:0000313" key="4">
    <source>
        <dbReference type="Proteomes" id="UP000278143"/>
    </source>
</evidence>
<dbReference type="Proteomes" id="UP000278143">
    <property type="component" value="Unassembled WGS sequence"/>
</dbReference>
<dbReference type="PANTHER" id="PTHR12452:SF0">
    <property type="entry name" value="THIOREDOXIN DOMAIN-CONTAINING PROTEIN 17"/>
    <property type="match status" value="1"/>
</dbReference>
<reference evidence="4" key="1">
    <citation type="journal article" date="2018" name="Nat. Microbiol.">
        <title>Leveraging single-cell genomics to expand the fungal tree of life.</title>
        <authorList>
            <person name="Ahrendt S.R."/>
            <person name="Quandt C.A."/>
            <person name="Ciobanu D."/>
            <person name="Clum A."/>
            <person name="Salamov A."/>
            <person name="Andreopoulos B."/>
            <person name="Cheng J.F."/>
            <person name="Woyke T."/>
            <person name="Pelin A."/>
            <person name="Henrissat B."/>
            <person name="Reynolds N.K."/>
            <person name="Benny G.L."/>
            <person name="Smith M.E."/>
            <person name="James T.Y."/>
            <person name="Grigoriev I.V."/>
        </authorList>
    </citation>
    <scope>NUCLEOTIDE SEQUENCE [LARGE SCALE GENOMIC DNA]</scope>
    <source>
        <strain evidence="4">Benny S71-1</strain>
    </source>
</reference>
<dbReference type="InterPro" id="IPR036249">
    <property type="entry name" value="Thioredoxin-like_sf"/>
</dbReference>
<keyword evidence="4" id="KW-1185">Reference proteome</keyword>
<accession>A0A4P9YXD8</accession>
<dbReference type="OrthoDB" id="78947at2759"/>
<dbReference type="GO" id="GO:0047134">
    <property type="term" value="F:protein-disulfide reductase [NAD(P)H] activity"/>
    <property type="evidence" value="ECO:0007669"/>
    <property type="project" value="InterPro"/>
</dbReference>
<dbReference type="GO" id="GO:0005829">
    <property type="term" value="C:cytosol"/>
    <property type="evidence" value="ECO:0007669"/>
    <property type="project" value="TreeGrafter"/>
</dbReference>
<dbReference type="InterPro" id="IPR010357">
    <property type="entry name" value="TXNDC17_dom"/>
</dbReference>
<organism evidence="3 4">
    <name type="scientific">Syncephalis pseudoplumigaleata</name>
    <dbReference type="NCBI Taxonomy" id="1712513"/>
    <lineage>
        <taxon>Eukaryota</taxon>
        <taxon>Fungi</taxon>
        <taxon>Fungi incertae sedis</taxon>
        <taxon>Zoopagomycota</taxon>
        <taxon>Zoopagomycotina</taxon>
        <taxon>Zoopagomycetes</taxon>
        <taxon>Zoopagales</taxon>
        <taxon>Piptocephalidaceae</taxon>
        <taxon>Syncephalis</taxon>
    </lineage>
</organism>
<sequence>GSPSPATGLSWCPDCVDADPHIRTAIEALPDSLLILCPVGDRAAWKNQPQHPYRCHPAIALTAIPTLIRW</sequence>
<dbReference type="SUPFAM" id="SSF52833">
    <property type="entry name" value="Thioredoxin-like"/>
    <property type="match status" value="1"/>
</dbReference>
<dbReference type="Gene3D" id="3.40.30.10">
    <property type="entry name" value="Glutaredoxin"/>
    <property type="match status" value="1"/>
</dbReference>
<protein>
    <recommendedName>
        <fullName evidence="2">Thioredoxin domain-containing protein</fullName>
    </recommendedName>
</protein>
<evidence type="ECO:0000256" key="1">
    <source>
        <dbReference type="ARBA" id="ARBA00008987"/>
    </source>
</evidence>
<proteinExistence type="inferred from homology"/>
<dbReference type="InterPro" id="IPR045108">
    <property type="entry name" value="TXNDC17-like"/>
</dbReference>
<dbReference type="EMBL" id="KZ990071">
    <property type="protein sequence ID" value="RKP24717.1"/>
    <property type="molecule type" value="Genomic_DNA"/>
</dbReference>
<feature type="non-terminal residue" evidence="3">
    <location>
        <position position="1"/>
    </location>
</feature>
<evidence type="ECO:0000313" key="3">
    <source>
        <dbReference type="EMBL" id="RKP24717.1"/>
    </source>
</evidence>
<comment type="similarity">
    <text evidence="1">Belongs to the thioredoxin family.</text>
</comment>
<dbReference type="AlphaFoldDB" id="A0A4P9YXD8"/>
<gene>
    <name evidence="3" type="ORF">SYNPS1DRAFT_2118</name>
</gene>
<name>A0A4P9YXD8_9FUNG</name>
<evidence type="ECO:0000259" key="2">
    <source>
        <dbReference type="Pfam" id="PF06110"/>
    </source>
</evidence>
<dbReference type="Pfam" id="PF06110">
    <property type="entry name" value="TXD17-like_Trx"/>
    <property type="match status" value="1"/>
</dbReference>
<feature type="non-terminal residue" evidence="3">
    <location>
        <position position="70"/>
    </location>
</feature>
<feature type="domain" description="Thioredoxin" evidence="2">
    <location>
        <begin position="6"/>
        <end position="70"/>
    </location>
</feature>